<dbReference type="InterPro" id="IPR008271">
    <property type="entry name" value="Ser/Thr_kinase_AS"/>
</dbReference>
<keyword evidence="3" id="KW-0808">Transferase</keyword>
<protein>
    <recommendedName>
        <fullName evidence="1">non-specific serine/threonine protein kinase</fullName>
        <ecNumber evidence="1">2.7.11.1</ecNumber>
    </recommendedName>
</protein>
<gene>
    <name evidence="13" type="ORF">RFI_10339</name>
</gene>
<feature type="region of interest" description="Disordered" evidence="11">
    <location>
        <begin position="118"/>
        <end position="145"/>
    </location>
</feature>
<dbReference type="InterPro" id="IPR000719">
    <property type="entry name" value="Prot_kinase_dom"/>
</dbReference>
<evidence type="ECO:0000256" key="10">
    <source>
        <dbReference type="RuleBase" id="RU000304"/>
    </source>
</evidence>
<dbReference type="GO" id="GO:0005737">
    <property type="term" value="C:cytoplasm"/>
    <property type="evidence" value="ECO:0007669"/>
    <property type="project" value="TreeGrafter"/>
</dbReference>
<sequence length="312" mass="35791">MGNANCTGCDHADKKPTISIGQLENPVQQRGHKRLDTKVSTPTEESEVTQRTDSGSLMLSSASDMSSGKKLEDIIIGDGYRIIKRLGDGISGDVLEVEDSHTSKRYALKRLDVKCWNRSKKKRRGKKRRKSRKTKWTQTKEGKNNKKIEQKNNRNDKCSDSLFFAETKFLELLKDQKLVIQVSKGGTYIFNYIQPNFPKNKQTKNTELNERQIRHGRKLEEKVAKKVIGQLLEQLVVMHDQHIAHRDIKAQNVVVVNEENYQVKLIDFANAMVVEDEMDCHELIGTLCYLSPERWNVHQGWELKASDVWAIG</sequence>
<dbReference type="PROSITE" id="PS00108">
    <property type="entry name" value="PROTEIN_KINASE_ST"/>
    <property type="match status" value="1"/>
</dbReference>
<keyword evidence="4 9" id="KW-0547">Nucleotide-binding</keyword>
<evidence type="ECO:0000313" key="14">
    <source>
        <dbReference type="Proteomes" id="UP000023152"/>
    </source>
</evidence>
<keyword evidence="2 10" id="KW-0723">Serine/threonine-protein kinase</keyword>
<reference evidence="13 14" key="1">
    <citation type="journal article" date="2013" name="Curr. Biol.">
        <title>The Genome of the Foraminiferan Reticulomyxa filosa.</title>
        <authorList>
            <person name="Glockner G."/>
            <person name="Hulsmann N."/>
            <person name="Schleicher M."/>
            <person name="Noegel A.A."/>
            <person name="Eichinger L."/>
            <person name="Gallinger C."/>
            <person name="Pawlowski J."/>
            <person name="Sierra R."/>
            <person name="Euteneuer U."/>
            <person name="Pillet L."/>
            <person name="Moustafa A."/>
            <person name="Platzer M."/>
            <person name="Groth M."/>
            <person name="Szafranski K."/>
            <person name="Schliwa M."/>
        </authorList>
    </citation>
    <scope>NUCLEOTIDE SEQUENCE [LARGE SCALE GENOMIC DNA]</scope>
</reference>
<dbReference type="PANTHER" id="PTHR24361">
    <property type="entry name" value="MITOGEN-ACTIVATED KINASE KINASE KINASE"/>
    <property type="match status" value="1"/>
</dbReference>
<dbReference type="OrthoDB" id="2346328at2759"/>
<evidence type="ECO:0000256" key="5">
    <source>
        <dbReference type="ARBA" id="ARBA00022777"/>
    </source>
</evidence>
<evidence type="ECO:0000313" key="13">
    <source>
        <dbReference type="EMBL" id="ETO26793.1"/>
    </source>
</evidence>
<comment type="caution">
    <text evidence="13">The sequence shown here is derived from an EMBL/GenBank/DDBJ whole genome shotgun (WGS) entry which is preliminary data.</text>
</comment>
<accession>X6NLK5</accession>
<evidence type="ECO:0000256" key="4">
    <source>
        <dbReference type="ARBA" id="ARBA00022741"/>
    </source>
</evidence>
<evidence type="ECO:0000256" key="6">
    <source>
        <dbReference type="ARBA" id="ARBA00022840"/>
    </source>
</evidence>
<dbReference type="Pfam" id="PF00069">
    <property type="entry name" value="Pkinase"/>
    <property type="match status" value="1"/>
</dbReference>
<dbReference type="EC" id="2.7.11.1" evidence="1"/>
<evidence type="ECO:0000256" key="8">
    <source>
        <dbReference type="ARBA" id="ARBA00048679"/>
    </source>
</evidence>
<dbReference type="SMART" id="SM00220">
    <property type="entry name" value="S_TKc"/>
    <property type="match status" value="1"/>
</dbReference>
<evidence type="ECO:0000256" key="3">
    <source>
        <dbReference type="ARBA" id="ARBA00022679"/>
    </source>
</evidence>
<feature type="domain" description="Protein kinase" evidence="12">
    <location>
        <begin position="80"/>
        <end position="312"/>
    </location>
</feature>
<dbReference type="AlphaFoldDB" id="X6NLK5"/>
<dbReference type="PROSITE" id="PS00107">
    <property type="entry name" value="PROTEIN_KINASE_ATP"/>
    <property type="match status" value="1"/>
</dbReference>
<feature type="region of interest" description="Disordered" evidence="11">
    <location>
        <begin position="1"/>
        <end position="63"/>
    </location>
</feature>
<evidence type="ECO:0000256" key="2">
    <source>
        <dbReference type="ARBA" id="ARBA00022527"/>
    </source>
</evidence>
<keyword evidence="14" id="KW-1185">Reference proteome</keyword>
<evidence type="ECO:0000256" key="1">
    <source>
        <dbReference type="ARBA" id="ARBA00012513"/>
    </source>
</evidence>
<evidence type="ECO:0000259" key="12">
    <source>
        <dbReference type="PROSITE" id="PS50011"/>
    </source>
</evidence>
<proteinExistence type="inferred from homology"/>
<evidence type="ECO:0000256" key="11">
    <source>
        <dbReference type="SAM" id="MobiDB-lite"/>
    </source>
</evidence>
<dbReference type="EMBL" id="ASPP01007632">
    <property type="protein sequence ID" value="ETO26793.1"/>
    <property type="molecule type" value="Genomic_DNA"/>
</dbReference>
<feature type="compositionally biased region" description="Polar residues" evidence="11">
    <location>
        <begin position="19"/>
        <end position="28"/>
    </location>
</feature>
<dbReference type="Gene3D" id="1.10.510.10">
    <property type="entry name" value="Transferase(Phosphotransferase) domain 1"/>
    <property type="match status" value="1"/>
</dbReference>
<dbReference type="InterPro" id="IPR053235">
    <property type="entry name" value="Ser_Thr_kinase"/>
</dbReference>
<feature type="compositionally biased region" description="Low complexity" evidence="11">
    <location>
        <begin position="53"/>
        <end position="63"/>
    </location>
</feature>
<dbReference type="Proteomes" id="UP000023152">
    <property type="component" value="Unassembled WGS sequence"/>
</dbReference>
<organism evidence="13 14">
    <name type="scientific">Reticulomyxa filosa</name>
    <dbReference type="NCBI Taxonomy" id="46433"/>
    <lineage>
        <taxon>Eukaryota</taxon>
        <taxon>Sar</taxon>
        <taxon>Rhizaria</taxon>
        <taxon>Retaria</taxon>
        <taxon>Foraminifera</taxon>
        <taxon>Monothalamids</taxon>
        <taxon>Reticulomyxidae</taxon>
        <taxon>Reticulomyxa</taxon>
    </lineage>
</organism>
<comment type="catalytic activity">
    <reaction evidence="8">
        <text>L-seryl-[protein] + ATP = O-phospho-L-seryl-[protein] + ADP + H(+)</text>
        <dbReference type="Rhea" id="RHEA:17989"/>
        <dbReference type="Rhea" id="RHEA-COMP:9863"/>
        <dbReference type="Rhea" id="RHEA-COMP:11604"/>
        <dbReference type="ChEBI" id="CHEBI:15378"/>
        <dbReference type="ChEBI" id="CHEBI:29999"/>
        <dbReference type="ChEBI" id="CHEBI:30616"/>
        <dbReference type="ChEBI" id="CHEBI:83421"/>
        <dbReference type="ChEBI" id="CHEBI:456216"/>
        <dbReference type="EC" id="2.7.11.1"/>
    </reaction>
</comment>
<comment type="similarity">
    <text evidence="10">Belongs to the protein kinase superfamily.</text>
</comment>
<dbReference type="SUPFAM" id="SSF56112">
    <property type="entry name" value="Protein kinase-like (PK-like)"/>
    <property type="match status" value="1"/>
</dbReference>
<dbReference type="InterPro" id="IPR011009">
    <property type="entry name" value="Kinase-like_dom_sf"/>
</dbReference>
<feature type="non-terminal residue" evidence="13">
    <location>
        <position position="312"/>
    </location>
</feature>
<keyword evidence="6 9" id="KW-0067">ATP-binding</keyword>
<feature type="binding site" evidence="9">
    <location>
        <position position="109"/>
    </location>
    <ligand>
        <name>ATP</name>
        <dbReference type="ChEBI" id="CHEBI:30616"/>
    </ligand>
</feature>
<evidence type="ECO:0000256" key="9">
    <source>
        <dbReference type="PROSITE-ProRule" id="PRU10141"/>
    </source>
</evidence>
<keyword evidence="5" id="KW-0418">Kinase</keyword>
<comment type="catalytic activity">
    <reaction evidence="7">
        <text>L-threonyl-[protein] + ATP = O-phospho-L-threonyl-[protein] + ADP + H(+)</text>
        <dbReference type="Rhea" id="RHEA:46608"/>
        <dbReference type="Rhea" id="RHEA-COMP:11060"/>
        <dbReference type="Rhea" id="RHEA-COMP:11605"/>
        <dbReference type="ChEBI" id="CHEBI:15378"/>
        <dbReference type="ChEBI" id="CHEBI:30013"/>
        <dbReference type="ChEBI" id="CHEBI:30616"/>
        <dbReference type="ChEBI" id="CHEBI:61977"/>
        <dbReference type="ChEBI" id="CHEBI:456216"/>
        <dbReference type="EC" id="2.7.11.1"/>
    </reaction>
</comment>
<name>X6NLK5_RETFI</name>
<dbReference type="PANTHER" id="PTHR24361:SF433">
    <property type="entry name" value="PROTEIN KINASE DOMAIN-CONTAINING PROTEIN"/>
    <property type="match status" value="1"/>
</dbReference>
<dbReference type="PROSITE" id="PS50011">
    <property type="entry name" value="PROTEIN_KINASE_DOM"/>
    <property type="match status" value="1"/>
</dbReference>
<evidence type="ECO:0000256" key="7">
    <source>
        <dbReference type="ARBA" id="ARBA00047899"/>
    </source>
</evidence>
<dbReference type="InterPro" id="IPR017441">
    <property type="entry name" value="Protein_kinase_ATP_BS"/>
</dbReference>
<dbReference type="Gene3D" id="3.30.200.20">
    <property type="entry name" value="Phosphorylase Kinase, domain 1"/>
    <property type="match status" value="1"/>
</dbReference>
<feature type="compositionally biased region" description="Basic residues" evidence="11">
    <location>
        <begin position="118"/>
        <end position="135"/>
    </location>
</feature>
<dbReference type="GO" id="GO:0005524">
    <property type="term" value="F:ATP binding"/>
    <property type="evidence" value="ECO:0007669"/>
    <property type="project" value="UniProtKB-UniRule"/>
</dbReference>
<dbReference type="GO" id="GO:0004674">
    <property type="term" value="F:protein serine/threonine kinase activity"/>
    <property type="evidence" value="ECO:0007669"/>
    <property type="project" value="UniProtKB-KW"/>
</dbReference>